<comment type="caution">
    <text evidence="2">The sequence shown here is derived from an EMBL/GenBank/DDBJ whole genome shotgun (WGS) entry which is preliminary data.</text>
</comment>
<keyword evidence="3" id="KW-1185">Reference proteome</keyword>
<gene>
    <name evidence="2" type="ORF">KC19_1G099000</name>
</gene>
<sequence>MSWMVNVTLIMVRHFILTWGVCRKRSTGVHMLCYHAREQASPSCLFGDSYFRCFIDFVAL</sequence>
<evidence type="ECO:0000313" key="2">
    <source>
        <dbReference type="EMBL" id="KAG0590430.1"/>
    </source>
</evidence>
<dbReference type="AlphaFoldDB" id="A0A8T0J3D8"/>
<proteinExistence type="predicted"/>
<organism evidence="2 3">
    <name type="scientific">Ceratodon purpureus</name>
    <name type="common">Fire moss</name>
    <name type="synonym">Dicranum purpureum</name>
    <dbReference type="NCBI Taxonomy" id="3225"/>
    <lineage>
        <taxon>Eukaryota</taxon>
        <taxon>Viridiplantae</taxon>
        <taxon>Streptophyta</taxon>
        <taxon>Embryophyta</taxon>
        <taxon>Bryophyta</taxon>
        <taxon>Bryophytina</taxon>
        <taxon>Bryopsida</taxon>
        <taxon>Dicranidae</taxon>
        <taxon>Pseudoditrichales</taxon>
        <taxon>Ditrichaceae</taxon>
        <taxon>Ceratodon</taxon>
    </lineage>
</organism>
<evidence type="ECO:0000256" key="1">
    <source>
        <dbReference type="SAM" id="SignalP"/>
    </source>
</evidence>
<feature type="signal peptide" evidence="1">
    <location>
        <begin position="1"/>
        <end position="18"/>
    </location>
</feature>
<evidence type="ECO:0008006" key="4">
    <source>
        <dbReference type="Google" id="ProtNLM"/>
    </source>
</evidence>
<accession>A0A8T0J3D8</accession>
<protein>
    <recommendedName>
        <fullName evidence="4">Secreted protein</fullName>
    </recommendedName>
</protein>
<dbReference type="EMBL" id="CM026421">
    <property type="protein sequence ID" value="KAG0590430.1"/>
    <property type="molecule type" value="Genomic_DNA"/>
</dbReference>
<keyword evidence="1" id="KW-0732">Signal</keyword>
<name>A0A8T0J3D8_CERPU</name>
<reference evidence="2" key="1">
    <citation type="submission" date="2020-06" db="EMBL/GenBank/DDBJ databases">
        <title>WGS assembly of Ceratodon purpureus strain R40.</title>
        <authorList>
            <person name="Carey S.B."/>
            <person name="Jenkins J."/>
            <person name="Shu S."/>
            <person name="Lovell J.T."/>
            <person name="Sreedasyam A."/>
            <person name="Maumus F."/>
            <person name="Tiley G.P."/>
            <person name="Fernandez-Pozo N."/>
            <person name="Barry K."/>
            <person name="Chen C."/>
            <person name="Wang M."/>
            <person name="Lipzen A."/>
            <person name="Daum C."/>
            <person name="Saski C.A."/>
            <person name="Payton A.C."/>
            <person name="Mcbreen J.C."/>
            <person name="Conrad R.E."/>
            <person name="Kollar L.M."/>
            <person name="Olsson S."/>
            <person name="Huttunen S."/>
            <person name="Landis J.B."/>
            <person name="Wickett N.J."/>
            <person name="Johnson M.G."/>
            <person name="Rensing S.A."/>
            <person name="Grimwood J."/>
            <person name="Schmutz J."/>
            <person name="Mcdaniel S.F."/>
        </authorList>
    </citation>
    <scope>NUCLEOTIDE SEQUENCE</scope>
    <source>
        <strain evidence="2">R40</strain>
    </source>
</reference>
<evidence type="ECO:0000313" key="3">
    <source>
        <dbReference type="Proteomes" id="UP000822688"/>
    </source>
</evidence>
<feature type="chain" id="PRO_5035802058" description="Secreted protein" evidence="1">
    <location>
        <begin position="19"/>
        <end position="60"/>
    </location>
</feature>
<dbReference type="Proteomes" id="UP000822688">
    <property type="component" value="Chromosome 1"/>
</dbReference>